<dbReference type="Gene3D" id="3.40.50.1240">
    <property type="entry name" value="Phosphoglycerate mutase-like"/>
    <property type="match status" value="1"/>
</dbReference>
<reference evidence="1" key="1">
    <citation type="journal article" date="2021" name="PeerJ">
        <title>Extensive microbial diversity within the chicken gut microbiome revealed by metagenomics and culture.</title>
        <authorList>
            <person name="Gilroy R."/>
            <person name="Ravi A."/>
            <person name="Getino M."/>
            <person name="Pursley I."/>
            <person name="Horton D.L."/>
            <person name="Alikhan N.F."/>
            <person name="Baker D."/>
            <person name="Gharbi K."/>
            <person name="Hall N."/>
            <person name="Watson M."/>
            <person name="Adriaenssens E.M."/>
            <person name="Foster-Nyarko E."/>
            <person name="Jarju S."/>
            <person name="Secka A."/>
            <person name="Antonio M."/>
            <person name="Oren A."/>
            <person name="Chaudhuri R.R."/>
            <person name="La Ragione R."/>
            <person name="Hildebrand F."/>
            <person name="Pallen M.J."/>
        </authorList>
    </citation>
    <scope>NUCLEOTIDE SEQUENCE</scope>
    <source>
        <strain evidence="1">CHK196-3914</strain>
    </source>
</reference>
<dbReference type="AlphaFoldDB" id="A0A9D2GB12"/>
<dbReference type="InterPro" id="IPR013078">
    <property type="entry name" value="His_Pase_superF_clade-1"/>
</dbReference>
<feature type="non-terminal residue" evidence="1">
    <location>
        <position position="119"/>
    </location>
</feature>
<name>A0A9D2GB12_9FIRM</name>
<dbReference type="SUPFAM" id="SSF53254">
    <property type="entry name" value="Phosphoglycerate mutase-like"/>
    <property type="match status" value="1"/>
</dbReference>
<protein>
    <submittedName>
        <fullName evidence="1">Histidine phosphatase family protein</fullName>
    </submittedName>
</protein>
<reference evidence="1" key="2">
    <citation type="submission" date="2021-04" db="EMBL/GenBank/DDBJ databases">
        <authorList>
            <person name="Gilroy R."/>
        </authorList>
    </citation>
    <scope>NUCLEOTIDE SEQUENCE</scope>
    <source>
        <strain evidence="1">CHK196-3914</strain>
    </source>
</reference>
<dbReference type="Proteomes" id="UP000824116">
    <property type="component" value="Unassembled WGS sequence"/>
</dbReference>
<evidence type="ECO:0000313" key="1">
    <source>
        <dbReference type="EMBL" id="HIZ75421.1"/>
    </source>
</evidence>
<proteinExistence type="predicted"/>
<comment type="caution">
    <text evidence="1">The sequence shown here is derived from an EMBL/GenBank/DDBJ whole genome shotgun (WGS) entry which is preliminary data.</text>
</comment>
<sequence>MRILFIRHGDPDYVNDTLTEKGHREAALLAERAEDLNLGRCFVSPLGRARDTAAYCLKKTGYTARTLDWLEEFPARLDLNKVPQLRKAYPNSRMKDGEYVPRVVWDMAPAYWTEHEEYF</sequence>
<accession>A0A9D2GB12</accession>
<dbReference type="InterPro" id="IPR029033">
    <property type="entry name" value="His_PPase_superfam"/>
</dbReference>
<dbReference type="EMBL" id="DXAY01000219">
    <property type="protein sequence ID" value="HIZ75421.1"/>
    <property type="molecule type" value="Genomic_DNA"/>
</dbReference>
<gene>
    <name evidence="1" type="ORF">H9723_09320</name>
</gene>
<dbReference type="Pfam" id="PF00300">
    <property type="entry name" value="His_Phos_1"/>
    <property type="match status" value="1"/>
</dbReference>
<dbReference type="CDD" id="cd07067">
    <property type="entry name" value="HP_PGM_like"/>
    <property type="match status" value="1"/>
</dbReference>
<evidence type="ECO:0000313" key="2">
    <source>
        <dbReference type="Proteomes" id="UP000824116"/>
    </source>
</evidence>
<organism evidence="1 2">
    <name type="scientific">Candidatus Mediterraneibacter stercoravium</name>
    <dbReference type="NCBI Taxonomy" id="2838685"/>
    <lineage>
        <taxon>Bacteria</taxon>
        <taxon>Bacillati</taxon>
        <taxon>Bacillota</taxon>
        <taxon>Clostridia</taxon>
        <taxon>Lachnospirales</taxon>
        <taxon>Lachnospiraceae</taxon>
        <taxon>Mediterraneibacter</taxon>
    </lineage>
</organism>